<dbReference type="OrthoDB" id="362631at2"/>
<dbReference type="Gene3D" id="2.40.160.130">
    <property type="entry name" value="Capsule assembly protein Wzi"/>
    <property type="match status" value="1"/>
</dbReference>
<gene>
    <name evidence="2" type="ORF">SAMN04487775_101501</name>
</gene>
<feature type="chain" id="PRO_5010318630" description="Capsule assembly protein Wzi" evidence="1">
    <location>
        <begin position="19"/>
        <end position="674"/>
    </location>
</feature>
<evidence type="ECO:0000313" key="3">
    <source>
        <dbReference type="Proteomes" id="UP000182737"/>
    </source>
</evidence>
<dbReference type="RefSeq" id="WP_074930155.1">
    <property type="nucleotide sequence ID" value="NZ_FORI01000001.1"/>
</dbReference>
<dbReference type="Proteomes" id="UP000182737">
    <property type="component" value="Unassembled WGS sequence"/>
</dbReference>
<dbReference type="AlphaFoldDB" id="A0A1I3ICD8"/>
<feature type="signal peptide" evidence="1">
    <location>
        <begin position="1"/>
        <end position="18"/>
    </location>
</feature>
<keyword evidence="3" id="KW-1185">Reference proteome</keyword>
<evidence type="ECO:0000313" key="2">
    <source>
        <dbReference type="EMBL" id="SFI45685.1"/>
    </source>
</evidence>
<proteinExistence type="predicted"/>
<evidence type="ECO:0008006" key="4">
    <source>
        <dbReference type="Google" id="ProtNLM"/>
    </source>
</evidence>
<reference evidence="3" key="1">
    <citation type="submission" date="2016-10" db="EMBL/GenBank/DDBJ databases">
        <authorList>
            <person name="Varghese N."/>
            <person name="Submissions S."/>
        </authorList>
    </citation>
    <scope>NUCLEOTIDE SEQUENCE [LARGE SCALE GENOMIC DNA]</scope>
    <source>
        <strain evidence="3">XBD1002</strain>
    </source>
</reference>
<sequence length="674" mass="77140">MKKLLFLPILLLCGMLYAQTNATVSLDNDVYNLLNSIELRGYCSALSPVKPYTEKYIVERLEEAAAYLDENYDEDQLAAQKKIIAEYLERFEHEEGLNLLALSYRKEGDVLGVPVSIEVNDYFNTELSAGFYNNNDLNSFAFNIYNLADFSGDLGEHISYRNQTFLGATKVPLTKVGEYNIGYWYSSTYNNPKDFDSSEPKPDDINNYEYRCTQSPRTINIFKNYAYLPYSYNKFWDGSTYEFEDGINAGGLGPWPYKASLAFGMKGEIRGVFLNDIVEVAAGRINREWAGMDDGASLVLNANARPFFAGELILRPFKWLSLKSMTGVLEMPNRGDMLSNAYYPVDEDGKDTRSDMEKNNYNDDEYKDYHYFQNAFSIAELDLDFKYVHLDFGSSCVWPKRFELGYSFPLIDRVVYQNDVGDYDNLALFGNMKIRYPGVGYGWFSFYLDELNAFLTKFWKNTRAMYAFQLGGKLALPQAVPYGNFSFRYTRVEPYCYTHQSINGTPWYAGYINENYSNNGYPIGYYLQPNSDEILLKFDCKPDANSTSAFQYQLIRHGADFGDKSIPGSNLYSELPRRGRGELRKNFLFDGAYEWSHIWALSGSYKIKAKLPMKVSLTAGVVYDYFTSIEGESVSIYECDDRFSVNEDNFYVNEGDYQSSVGGVVTLAITLFGR</sequence>
<dbReference type="InterPro" id="IPR038636">
    <property type="entry name" value="Wzi_sf"/>
</dbReference>
<keyword evidence="1" id="KW-0732">Signal</keyword>
<accession>A0A1I3ICD8</accession>
<organism evidence="2 3">
    <name type="scientific">Treponema bryantii</name>
    <dbReference type="NCBI Taxonomy" id="163"/>
    <lineage>
        <taxon>Bacteria</taxon>
        <taxon>Pseudomonadati</taxon>
        <taxon>Spirochaetota</taxon>
        <taxon>Spirochaetia</taxon>
        <taxon>Spirochaetales</taxon>
        <taxon>Treponemataceae</taxon>
        <taxon>Treponema</taxon>
    </lineage>
</organism>
<protein>
    <recommendedName>
        <fullName evidence="4">Capsule assembly protein Wzi</fullName>
    </recommendedName>
</protein>
<name>A0A1I3ICD8_9SPIR</name>
<evidence type="ECO:0000256" key="1">
    <source>
        <dbReference type="SAM" id="SignalP"/>
    </source>
</evidence>
<dbReference type="EMBL" id="FORI01000001">
    <property type="protein sequence ID" value="SFI45685.1"/>
    <property type="molecule type" value="Genomic_DNA"/>
</dbReference>